<organism evidence="1 2">
    <name type="scientific">Cichorium intybus</name>
    <name type="common">Chicory</name>
    <dbReference type="NCBI Taxonomy" id="13427"/>
    <lineage>
        <taxon>Eukaryota</taxon>
        <taxon>Viridiplantae</taxon>
        <taxon>Streptophyta</taxon>
        <taxon>Embryophyta</taxon>
        <taxon>Tracheophyta</taxon>
        <taxon>Spermatophyta</taxon>
        <taxon>Magnoliopsida</taxon>
        <taxon>eudicotyledons</taxon>
        <taxon>Gunneridae</taxon>
        <taxon>Pentapetalae</taxon>
        <taxon>asterids</taxon>
        <taxon>campanulids</taxon>
        <taxon>Asterales</taxon>
        <taxon>Asteraceae</taxon>
        <taxon>Cichorioideae</taxon>
        <taxon>Cichorieae</taxon>
        <taxon>Cichoriinae</taxon>
        <taxon>Cichorium</taxon>
    </lineage>
</organism>
<protein>
    <submittedName>
        <fullName evidence="1">Uncharacterized protein</fullName>
    </submittedName>
</protein>
<reference evidence="2" key="1">
    <citation type="journal article" date="2022" name="Mol. Ecol. Resour.">
        <title>The genomes of chicory, endive, great burdock and yacon provide insights into Asteraceae palaeo-polyploidization history and plant inulin production.</title>
        <authorList>
            <person name="Fan W."/>
            <person name="Wang S."/>
            <person name="Wang H."/>
            <person name="Wang A."/>
            <person name="Jiang F."/>
            <person name="Liu H."/>
            <person name="Zhao H."/>
            <person name="Xu D."/>
            <person name="Zhang Y."/>
        </authorList>
    </citation>
    <scope>NUCLEOTIDE SEQUENCE [LARGE SCALE GENOMIC DNA]</scope>
    <source>
        <strain evidence="2">cv. Punajuju</strain>
    </source>
</reference>
<name>A0ACB9F4H5_CICIN</name>
<keyword evidence="2" id="KW-1185">Reference proteome</keyword>
<proteinExistence type="predicted"/>
<dbReference type="EMBL" id="CM042011">
    <property type="protein sequence ID" value="KAI3765800.1"/>
    <property type="molecule type" value="Genomic_DNA"/>
</dbReference>
<gene>
    <name evidence="1" type="ORF">L2E82_15844</name>
</gene>
<reference evidence="1 2" key="2">
    <citation type="journal article" date="2022" name="Mol. Ecol. Resour.">
        <title>The genomes of chicory, endive, great burdock and yacon provide insights into Asteraceae paleo-polyploidization history and plant inulin production.</title>
        <authorList>
            <person name="Fan W."/>
            <person name="Wang S."/>
            <person name="Wang H."/>
            <person name="Wang A."/>
            <person name="Jiang F."/>
            <person name="Liu H."/>
            <person name="Zhao H."/>
            <person name="Xu D."/>
            <person name="Zhang Y."/>
        </authorList>
    </citation>
    <scope>NUCLEOTIDE SEQUENCE [LARGE SCALE GENOMIC DNA]</scope>
    <source>
        <strain evidence="2">cv. Punajuju</strain>
        <tissue evidence="1">Leaves</tissue>
    </source>
</reference>
<dbReference type="Proteomes" id="UP001055811">
    <property type="component" value="Linkage Group LG03"/>
</dbReference>
<accession>A0ACB9F4H5</accession>
<evidence type="ECO:0000313" key="2">
    <source>
        <dbReference type="Proteomes" id="UP001055811"/>
    </source>
</evidence>
<sequence>MGRRTVTTGEKNSHGRSGRRKELEDRRNALPLATDDLRGRATTLASISIFEIPLHIWNTDVAEEIATLWGTPGNCYKVRAVEDHIRSFGMAPNCSNMEQGQSSDEEWWDTDNEERGNEENMENYKEDEKVAKKHSEAGQAGEGSGFTNFGLQSKNEPNSISPKSKSKLEDVCGPIQKDLGAPVVPDLNNSPSSLGYFPFIENDENLEDNFDLGDEIEIEQEINEEIERKRRHKKKGARKSSSRWESQGGDLESDYQGCESSNSCQKEIDQTIRIGDELESKCSGSVI</sequence>
<evidence type="ECO:0000313" key="1">
    <source>
        <dbReference type="EMBL" id="KAI3765800.1"/>
    </source>
</evidence>
<comment type="caution">
    <text evidence="1">The sequence shown here is derived from an EMBL/GenBank/DDBJ whole genome shotgun (WGS) entry which is preliminary data.</text>
</comment>